<evidence type="ECO:0000256" key="1">
    <source>
        <dbReference type="SAM" id="SignalP"/>
    </source>
</evidence>
<dbReference type="AlphaFoldDB" id="A0A7C3CJV9"/>
<organism evidence="3">
    <name type="scientific">Thermosulfurimonas dismutans</name>
    <dbReference type="NCBI Taxonomy" id="999894"/>
    <lineage>
        <taxon>Bacteria</taxon>
        <taxon>Pseudomonadati</taxon>
        <taxon>Thermodesulfobacteriota</taxon>
        <taxon>Thermodesulfobacteria</taxon>
        <taxon>Thermodesulfobacteriales</taxon>
        <taxon>Thermodesulfobacteriaceae</taxon>
        <taxon>Thermosulfurimonas</taxon>
    </lineage>
</organism>
<protein>
    <recommendedName>
        <fullName evidence="2">Doubled CXXCH motif domain-containing protein</fullName>
    </recommendedName>
</protein>
<accession>A0A7C3CJV9</accession>
<dbReference type="EMBL" id="DRMH01000043">
    <property type="protein sequence ID" value="HFC97551.1"/>
    <property type="molecule type" value="Genomic_DNA"/>
</dbReference>
<dbReference type="Pfam" id="PF09699">
    <property type="entry name" value="Paired_CXXCH_1"/>
    <property type="match status" value="1"/>
</dbReference>
<name>A0A7C3CJV9_9BACT</name>
<dbReference type="Proteomes" id="UP000886043">
    <property type="component" value="Unassembled WGS sequence"/>
</dbReference>
<comment type="caution">
    <text evidence="3">The sequence shown here is derived from an EMBL/GenBank/DDBJ whole genome shotgun (WGS) entry which is preliminary data.</text>
</comment>
<reference evidence="3" key="1">
    <citation type="journal article" date="2020" name="mSystems">
        <title>Genome- and Community-Level Interaction Insights into Carbon Utilization and Element Cycling Functions of Hydrothermarchaeota in Hydrothermal Sediment.</title>
        <authorList>
            <person name="Zhou Z."/>
            <person name="Liu Y."/>
            <person name="Xu W."/>
            <person name="Pan J."/>
            <person name="Luo Z.H."/>
            <person name="Li M."/>
        </authorList>
    </citation>
    <scope>NUCLEOTIDE SEQUENCE [LARGE SCALE GENOMIC DNA]</scope>
    <source>
        <strain evidence="3">HyVt-483</strain>
    </source>
</reference>
<dbReference type="InterPro" id="IPR010177">
    <property type="entry name" value="Paired_CXXCH_1"/>
</dbReference>
<keyword evidence="1" id="KW-0732">Signal</keyword>
<dbReference type="InterPro" id="IPR036280">
    <property type="entry name" value="Multihaem_cyt_sf"/>
</dbReference>
<dbReference type="SUPFAM" id="SSF48695">
    <property type="entry name" value="Multiheme cytochromes"/>
    <property type="match status" value="1"/>
</dbReference>
<feature type="signal peptide" evidence="1">
    <location>
        <begin position="1"/>
        <end position="23"/>
    </location>
</feature>
<proteinExistence type="predicted"/>
<evidence type="ECO:0000313" key="3">
    <source>
        <dbReference type="EMBL" id="HFC97551.1"/>
    </source>
</evidence>
<gene>
    <name evidence="3" type="ORF">ENJ40_03700</name>
</gene>
<sequence length="392" mass="41840">MRKYFWLGFLVLALLLWMGQAQARVSGVCSNCHTMHNSQGGNPMTYDNGGPYRMLLRGDCVGCHAQAFSNSNATGAIINSIPQVYVIDQGVGSGATLYKFDDFSSRGILAGGNFWYVTQGDQYGHNVAGLVNKDATLQTPPGFEPNYGGVARSSWPAGTQVTCAGTYGCHGDPSKSDEFVALSGAHHADDSTLDGSTPGKSYRFLLGIAGVEDPNWELHPSSSAHNGYYATSITTRGSGNSTGTTPDTASINFLCAECHGKFHDYVLENSGAYGTSNPWVRHPVDFALSQAVTSSDNYTQYPNPNLFTSVSAVGQYFPDVPLGNTAYGFPVNNNGTVSSTVNFTGNDDIVLCLSCHKAHASPWPDMLRWDYSACTAGNQNGNCGCFACHTNK</sequence>
<evidence type="ECO:0000259" key="2">
    <source>
        <dbReference type="Pfam" id="PF09699"/>
    </source>
</evidence>
<feature type="chain" id="PRO_5028004924" description="Doubled CXXCH motif domain-containing protein" evidence="1">
    <location>
        <begin position="24"/>
        <end position="392"/>
    </location>
</feature>
<feature type="domain" description="Doubled CXXCH motif" evidence="2">
    <location>
        <begin position="352"/>
        <end position="392"/>
    </location>
</feature>